<evidence type="ECO:0000256" key="1">
    <source>
        <dbReference type="ARBA" id="ARBA00022670"/>
    </source>
</evidence>
<sequence>MIDQNDCPRTIPIRRDNCCAENSDSAAQEDETLCKTLEAALPAINTQGRNINNLAYSCPYYGPALQLCKPLTMERVSHGDGSTAIAGNMKPHVADRKVKQAVVHDSVEAEAYQQVISDLNKLKPLLEPVKQEPALSKPLLDGDAGISCAKATAATVPNREDVKRQVEAKNATAQRTVPTGQTWKWEGILKLDGILAFAQKCYDKASLWHVNNIVQRAELKRCSRISALDHDTSGNFQCITEKVSSKCIHEVRAGYANRRSNQRTLSIWRLKSKLTYVVDTESFPSYADAETAKRALECAADQWNRKEVAVTFHLTGPNERAAFVLKYAKGPDNILATAFFPDSNDRTLYVYELAFLEEIRDKMANVFLHELGHILGLRHEFAGRTEHDNPSAQVSPGDPRSVMGYFNDLNFEIQDSDVRGLQYLYSLEGDSLFKGFRVVVVDPEIWGYWLVRRYVAGLLSLATSGVSWAVGPLISVLELGGVMCSTVICILVLYSSRSILQYSRM</sequence>
<dbReference type="GO" id="GO:0006508">
    <property type="term" value="P:proteolysis"/>
    <property type="evidence" value="ECO:0007669"/>
    <property type="project" value="UniProtKB-KW"/>
</dbReference>
<dbReference type="InterPro" id="IPR024079">
    <property type="entry name" value="MetalloPept_cat_dom_sf"/>
</dbReference>
<name>A0A9P8RTZ1_9PEZI</name>
<protein>
    <recommendedName>
        <fullName evidence="6">Peptidase metallopeptidase domain-containing protein</fullName>
    </recommendedName>
</protein>
<evidence type="ECO:0000256" key="4">
    <source>
        <dbReference type="ARBA" id="ARBA00022833"/>
    </source>
</evidence>
<accession>A0A9P8RTZ1</accession>
<dbReference type="EMBL" id="JAGHQM010000001">
    <property type="protein sequence ID" value="KAH0569267.1"/>
    <property type="molecule type" value="Genomic_DNA"/>
</dbReference>
<keyword evidence="1" id="KW-0645">Protease</keyword>
<dbReference type="GO" id="GO:0004222">
    <property type="term" value="F:metalloendopeptidase activity"/>
    <property type="evidence" value="ECO:0007669"/>
    <property type="project" value="InterPro"/>
</dbReference>
<dbReference type="SMART" id="SM00235">
    <property type="entry name" value="ZnMc"/>
    <property type="match status" value="1"/>
</dbReference>
<keyword evidence="5" id="KW-0472">Membrane</keyword>
<feature type="domain" description="Peptidase metallopeptidase" evidence="6">
    <location>
        <begin position="264"/>
        <end position="427"/>
    </location>
</feature>
<evidence type="ECO:0000256" key="2">
    <source>
        <dbReference type="ARBA" id="ARBA00022723"/>
    </source>
</evidence>
<evidence type="ECO:0000256" key="5">
    <source>
        <dbReference type="SAM" id="Phobius"/>
    </source>
</evidence>
<comment type="caution">
    <text evidence="7">The sequence shown here is derived from an EMBL/GenBank/DDBJ whole genome shotgun (WGS) entry which is preliminary data.</text>
</comment>
<keyword evidence="4" id="KW-0862">Zinc</keyword>
<dbReference type="AlphaFoldDB" id="A0A9P8RTZ1"/>
<evidence type="ECO:0000313" key="7">
    <source>
        <dbReference type="EMBL" id="KAH0569267.1"/>
    </source>
</evidence>
<dbReference type="SUPFAM" id="SSF55486">
    <property type="entry name" value="Metalloproteases ('zincins'), catalytic domain"/>
    <property type="match status" value="1"/>
</dbReference>
<feature type="transmembrane region" description="Helical" evidence="5">
    <location>
        <begin position="468"/>
        <end position="494"/>
    </location>
</feature>
<dbReference type="GO" id="GO:0031012">
    <property type="term" value="C:extracellular matrix"/>
    <property type="evidence" value="ECO:0007669"/>
    <property type="project" value="InterPro"/>
</dbReference>
<dbReference type="InterPro" id="IPR001818">
    <property type="entry name" value="Pept_M10_metallopeptidase"/>
</dbReference>
<reference evidence="7" key="1">
    <citation type="submission" date="2021-03" db="EMBL/GenBank/DDBJ databases">
        <title>Comparative genomics and phylogenomic investigation of the class Geoglossomycetes provide insights into ecological specialization and systematics.</title>
        <authorList>
            <person name="Melie T."/>
            <person name="Pirro S."/>
            <person name="Miller A.N."/>
            <person name="Quandt A."/>
        </authorList>
    </citation>
    <scope>NUCLEOTIDE SEQUENCE</scope>
    <source>
        <strain evidence="7">CAQ_001_2017</strain>
    </source>
</reference>
<dbReference type="Proteomes" id="UP000750711">
    <property type="component" value="Unassembled WGS sequence"/>
</dbReference>
<dbReference type="Gene3D" id="3.40.390.10">
    <property type="entry name" value="Collagenase (Catalytic Domain)"/>
    <property type="match status" value="1"/>
</dbReference>
<keyword evidence="5" id="KW-0812">Transmembrane</keyword>
<proteinExistence type="predicted"/>
<dbReference type="GO" id="GO:0008270">
    <property type="term" value="F:zinc ion binding"/>
    <property type="evidence" value="ECO:0007669"/>
    <property type="project" value="InterPro"/>
</dbReference>
<keyword evidence="8" id="KW-1185">Reference proteome</keyword>
<keyword evidence="5" id="KW-1133">Transmembrane helix</keyword>
<evidence type="ECO:0000259" key="6">
    <source>
        <dbReference type="SMART" id="SM00235"/>
    </source>
</evidence>
<keyword evidence="2" id="KW-0479">Metal-binding</keyword>
<gene>
    <name evidence="7" type="ORF">GP486_000023</name>
</gene>
<dbReference type="Pfam" id="PF00413">
    <property type="entry name" value="Peptidase_M10"/>
    <property type="match status" value="1"/>
</dbReference>
<organism evidence="7 8">
    <name type="scientific">Trichoglossum hirsutum</name>
    <dbReference type="NCBI Taxonomy" id="265104"/>
    <lineage>
        <taxon>Eukaryota</taxon>
        <taxon>Fungi</taxon>
        <taxon>Dikarya</taxon>
        <taxon>Ascomycota</taxon>
        <taxon>Pezizomycotina</taxon>
        <taxon>Geoglossomycetes</taxon>
        <taxon>Geoglossales</taxon>
        <taxon>Geoglossaceae</taxon>
        <taxon>Trichoglossum</taxon>
    </lineage>
</organism>
<dbReference type="InterPro" id="IPR006026">
    <property type="entry name" value="Peptidase_Metallo"/>
</dbReference>
<keyword evidence="3" id="KW-0378">Hydrolase</keyword>
<evidence type="ECO:0000313" key="8">
    <source>
        <dbReference type="Proteomes" id="UP000750711"/>
    </source>
</evidence>
<evidence type="ECO:0000256" key="3">
    <source>
        <dbReference type="ARBA" id="ARBA00022801"/>
    </source>
</evidence>